<name>A0ACB8B7T8_9AGAM</name>
<dbReference type="EMBL" id="MU266508">
    <property type="protein sequence ID" value="KAH7921861.1"/>
    <property type="molecule type" value="Genomic_DNA"/>
</dbReference>
<keyword evidence="2" id="KW-1185">Reference proteome</keyword>
<proteinExistence type="predicted"/>
<comment type="caution">
    <text evidence="1">The sequence shown here is derived from an EMBL/GenBank/DDBJ whole genome shotgun (WGS) entry which is preliminary data.</text>
</comment>
<evidence type="ECO:0000313" key="2">
    <source>
        <dbReference type="Proteomes" id="UP000790709"/>
    </source>
</evidence>
<evidence type="ECO:0000313" key="1">
    <source>
        <dbReference type="EMBL" id="KAH7921861.1"/>
    </source>
</evidence>
<protein>
    <submittedName>
        <fullName evidence="1">Fungal hydrophobin</fullName>
    </submittedName>
</protein>
<reference evidence="1" key="1">
    <citation type="journal article" date="2021" name="New Phytol.">
        <title>Evolutionary innovations through gain and loss of genes in the ectomycorrhizal Boletales.</title>
        <authorList>
            <person name="Wu G."/>
            <person name="Miyauchi S."/>
            <person name="Morin E."/>
            <person name="Kuo A."/>
            <person name="Drula E."/>
            <person name="Varga T."/>
            <person name="Kohler A."/>
            <person name="Feng B."/>
            <person name="Cao Y."/>
            <person name="Lipzen A."/>
            <person name="Daum C."/>
            <person name="Hundley H."/>
            <person name="Pangilinan J."/>
            <person name="Johnson J."/>
            <person name="Barry K."/>
            <person name="LaButti K."/>
            <person name="Ng V."/>
            <person name="Ahrendt S."/>
            <person name="Min B."/>
            <person name="Choi I.G."/>
            <person name="Park H."/>
            <person name="Plett J.M."/>
            <person name="Magnuson J."/>
            <person name="Spatafora J.W."/>
            <person name="Nagy L.G."/>
            <person name="Henrissat B."/>
            <person name="Grigoriev I.V."/>
            <person name="Yang Z.L."/>
            <person name="Xu J."/>
            <person name="Martin F.M."/>
        </authorList>
    </citation>
    <scope>NUCLEOTIDE SEQUENCE</scope>
    <source>
        <strain evidence="1">KUC20120723A-06</strain>
    </source>
</reference>
<sequence>MIASRIFAVLPLAALALAGGATNQCNTGSASCCDSTQSVTSAQQNGLLGFLGAVDVGSLTGLVGSNCSPLSVVGTGSGCQANQEPVCCTGNHFNGLVNVGCSPINLNA</sequence>
<gene>
    <name evidence="1" type="ORF">BV22DRAFT_1038132</name>
</gene>
<dbReference type="Proteomes" id="UP000790709">
    <property type="component" value="Unassembled WGS sequence"/>
</dbReference>
<organism evidence="1 2">
    <name type="scientific">Leucogyrophana mollusca</name>
    <dbReference type="NCBI Taxonomy" id="85980"/>
    <lineage>
        <taxon>Eukaryota</taxon>
        <taxon>Fungi</taxon>
        <taxon>Dikarya</taxon>
        <taxon>Basidiomycota</taxon>
        <taxon>Agaricomycotina</taxon>
        <taxon>Agaricomycetes</taxon>
        <taxon>Agaricomycetidae</taxon>
        <taxon>Boletales</taxon>
        <taxon>Boletales incertae sedis</taxon>
        <taxon>Leucogyrophana</taxon>
    </lineage>
</organism>
<accession>A0ACB8B7T8</accession>